<dbReference type="PANTHER" id="PTHR36933:SF1">
    <property type="entry name" value="SLL0788 PROTEIN"/>
    <property type="match status" value="1"/>
</dbReference>
<dbReference type="eggNOG" id="COG3544">
    <property type="taxonomic scope" value="Bacteria"/>
</dbReference>
<dbReference type="OrthoDB" id="8603558at2"/>
<name>L2FAH3_9GAMM</name>
<proteinExistence type="predicted"/>
<dbReference type="InterPro" id="IPR012347">
    <property type="entry name" value="Ferritin-like"/>
</dbReference>
<dbReference type="PANTHER" id="PTHR36933">
    <property type="entry name" value="SLL0788 PROTEIN"/>
    <property type="match status" value="1"/>
</dbReference>
<dbReference type="EMBL" id="ANIN01000001">
    <property type="protein sequence ID" value="ELA09468.1"/>
    <property type="molecule type" value="Genomic_DNA"/>
</dbReference>
<protein>
    <recommendedName>
        <fullName evidence="2">DUF305 domain-containing protein</fullName>
    </recommendedName>
</protein>
<keyword evidence="4" id="KW-1185">Reference proteome</keyword>
<sequence>MLNFLLLRCDSLAKLSKLGYGFFWVICMLLVACQPQQKADDLAVKPEPYSSSETATINQSPEKTANVTDDTAFNDANDTNAKGAPANDTDAKDINAKDSNTKDSNEKTANDKTDNKLDKNTLSIEEFRVIYPSDHLTNNQSTNNKLKSNPSLDNLLLQHTINQFLPNGEISEDFRQAYLASIYTMRFAKYQSMDNPKSPDVVFVQNMIRHHQGGIDMAKIELKYGKDASLKRLAKDMIATQQNEIWLMQHWLKEENYYAHSQPNSHQKTANIQQIFTNSIDQMHEQMLAGAVSDDADMAFIQTMLPHHKGTLAMAQVQLKYGSDPKMHRLADTLIMNQIAEIQAMEHWLTQNR</sequence>
<feature type="domain" description="DUF305" evidence="2">
    <location>
        <begin position="200"/>
        <end position="349"/>
    </location>
</feature>
<evidence type="ECO:0000256" key="1">
    <source>
        <dbReference type="SAM" id="MobiDB-lite"/>
    </source>
</evidence>
<accession>L2FAH3</accession>
<evidence type="ECO:0000313" key="4">
    <source>
        <dbReference type="Proteomes" id="UP000023795"/>
    </source>
</evidence>
<dbReference type="STRING" id="1230338.MOMA_03660"/>
<feature type="compositionally biased region" description="Polar residues" evidence="1">
    <location>
        <begin position="49"/>
        <end position="63"/>
    </location>
</feature>
<reference evidence="3 4" key="1">
    <citation type="journal article" date="2013" name="Genome Announc.">
        <title>Genome Sequence of Moraxella macacae 0408225, a Novel Bacterial Species Isolated from a Cynomolgus Macaque with Epistaxis.</title>
        <authorList>
            <person name="Ladner J.T."/>
            <person name="Whitehouse C.A."/>
            <person name="Koroleva G.I."/>
            <person name="Palacios G.F."/>
        </authorList>
    </citation>
    <scope>NUCLEOTIDE SEQUENCE [LARGE SCALE GENOMIC DNA]</scope>
    <source>
        <strain evidence="3 4">0408225</strain>
    </source>
</reference>
<evidence type="ECO:0000313" key="3">
    <source>
        <dbReference type="EMBL" id="ELA09468.1"/>
    </source>
</evidence>
<organism evidence="3 4">
    <name type="scientific">Moraxella macacae 0408225</name>
    <dbReference type="NCBI Taxonomy" id="1230338"/>
    <lineage>
        <taxon>Bacteria</taxon>
        <taxon>Pseudomonadati</taxon>
        <taxon>Pseudomonadota</taxon>
        <taxon>Gammaproteobacteria</taxon>
        <taxon>Moraxellales</taxon>
        <taxon>Moraxellaceae</taxon>
        <taxon>Moraxella</taxon>
    </lineage>
</organism>
<dbReference type="Proteomes" id="UP000023795">
    <property type="component" value="Unassembled WGS sequence"/>
</dbReference>
<dbReference type="Gene3D" id="1.20.1260.10">
    <property type="match status" value="1"/>
</dbReference>
<comment type="caution">
    <text evidence="3">The sequence shown here is derived from an EMBL/GenBank/DDBJ whole genome shotgun (WGS) entry which is preliminary data.</text>
</comment>
<gene>
    <name evidence="3" type="ORF">MOMA_03660</name>
</gene>
<dbReference type="PATRIC" id="fig|1230338.3.peg.791"/>
<dbReference type="InterPro" id="IPR005183">
    <property type="entry name" value="DUF305_CopM-like"/>
</dbReference>
<feature type="region of interest" description="Disordered" evidence="1">
    <location>
        <begin position="44"/>
        <end position="115"/>
    </location>
</feature>
<evidence type="ECO:0000259" key="2">
    <source>
        <dbReference type="Pfam" id="PF03713"/>
    </source>
</evidence>
<feature type="compositionally biased region" description="Basic and acidic residues" evidence="1">
    <location>
        <begin position="89"/>
        <end position="115"/>
    </location>
</feature>
<feature type="compositionally biased region" description="Low complexity" evidence="1">
    <location>
        <begin position="64"/>
        <end position="81"/>
    </location>
</feature>
<dbReference type="RefSeq" id="WP_009767287.1">
    <property type="nucleotide sequence ID" value="NZ_ANIN01000001.1"/>
</dbReference>
<dbReference type="Pfam" id="PF03713">
    <property type="entry name" value="DUF305"/>
    <property type="match status" value="1"/>
</dbReference>
<dbReference type="AlphaFoldDB" id="L2FAH3"/>